<organism evidence="1 2">
    <name type="scientific">Neonectria punicea</name>
    <dbReference type="NCBI Taxonomy" id="979145"/>
    <lineage>
        <taxon>Eukaryota</taxon>
        <taxon>Fungi</taxon>
        <taxon>Dikarya</taxon>
        <taxon>Ascomycota</taxon>
        <taxon>Pezizomycotina</taxon>
        <taxon>Sordariomycetes</taxon>
        <taxon>Hypocreomycetidae</taxon>
        <taxon>Hypocreales</taxon>
        <taxon>Nectriaceae</taxon>
        <taxon>Neonectria</taxon>
    </lineage>
</organism>
<comment type="caution">
    <text evidence="1">The sequence shown here is derived from an EMBL/GenBank/DDBJ whole genome shotgun (WGS) entry which is preliminary data.</text>
</comment>
<dbReference type="EMBL" id="JAZAVJ010000295">
    <property type="protein sequence ID" value="KAK7402574.1"/>
    <property type="molecule type" value="Genomic_DNA"/>
</dbReference>
<dbReference type="Proteomes" id="UP001498476">
    <property type="component" value="Unassembled WGS sequence"/>
</dbReference>
<reference evidence="1 2" key="1">
    <citation type="journal article" date="2025" name="Microbiol. Resour. Announc.">
        <title>Draft genome sequences for Neonectria magnoliae and Neonectria punicea, canker pathogens of Liriodendron tulipifera and Acer saccharum in West Virginia.</title>
        <authorList>
            <person name="Petronek H.M."/>
            <person name="Kasson M.T."/>
            <person name="Metheny A.M."/>
            <person name="Stauder C.M."/>
            <person name="Lovett B."/>
            <person name="Lynch S.C."/>
            <person name="Garnas J.R."/>
            <person name="Kasson L.R."/>
            <person name="Stajich J.E."/>
        </authorList>
    </citation>
    <scope>NUCLEOTIDE SEQUENCE [LARGE SCALE GENOMIC DNA]</scope>
    <source>
        <strain evidence="1 2">NRRL 64653</strain>
    </source>
</reference>
<sequence length="184" mass="20382">MMGFVKSNDPQTPPDGIKQAAEVLQYLSAAGNKAAEQRLSDLKQFCYHVWSPDLLLDDWKWLGVKQASDVSDPLTTVMNPMTTFSDSGIGNHPHRSGENAPLYQSTWPENWGVCYDGMTGMPTTETGQRSAMLDFDFEETFGVDLTNGAGDIYSSFNDPDLPLTGVDEVDWAEIGKMFRDQDAQ</sequence>
<keyword evidence="2" id="KW-1185">Reference proteome</keyword>
<protein>
    <submittedName>
        <fullName evidence="1">Uncharacterized protein</fullName>
    </submittedName>
</protein>
<name>A0ABR1GLE8_9HYPO</name>
<accession>A0ABR1GLE8</accession>
<proteinExistence type="predicted"/>
<evidence type="ECO:0000313" key="2">
    <source>
        <dbReference type="Proteomes" id="UP001498476"/>
    </source>
</evidence>
<evidence type="ECO:0000313" key="1">
    <source>
        <dbReference type="EMBL" id="KAK7402574.1"/>
    </source>
</evidence>
<gene>
    <name evidence="1" type="ORF">QQX98_011679</name>
</gene>